<keyword evidence="2" id="KW-1185">Reference proteome</keyword>
<comment type="caution">
    <text evidence="1">The sequence shown here is derived from an EMBL/GenBank/DDBJ whole genome shotgun (WGS) entry which is preliminary data.</text>
</comment>
<reference evidence="1" key="1">
    <citation type="journal article" date="2020" name="New Phytol.">
        <title>Comparative genomics reveals dynamic genome evolution in host specialist ectomycorrhizal fungi.</title>
        <authorList>
            <person name="Lofgren L.A."/>
            <person name="Nguyen N.H."/>
            <person name="Vilgalys R."/>
            <person name="Ruytinx J."/>
            <person name="Liao H.L."/>
            <person name="Branco S."/>
            <person name="Kuo A."/>
            <person name="LaButti K."/>
            <person name="Lipzen A."/>
            <person name="Andreopoulos W."/>
            <person name="Pangilinan J."/>
            <person name="Riley R."/>
            <person name="Hundley H."/>
            <person name="Na H."/>
            <person name="Barry K."/>
            <person name="Grigoriev I.V."/>
            <person name="Stajich J.E."/>
            <person name="Kennedy P.G."/>
        </authorList>
    </citation>
    <scope>NUCLEOTIDE SEQUENCE</scope>
    <source>
        <strain evidence="1">DOB743</strain>
    </source>
</reference>
<proteinExistence type="predicted"/>
<organism evidence="1 2">
    <name type="scientific">Suillus placidus</name>
    <dbReference type="NCBI Taxonomy" id="48579"/>
    <lineage>
        <taxon>Eukaryota</taxon>
        <taxon>Fungi</taxon>
        <taxon>Dikarya</taxon>
        <taxon>Basidiomycota</taxon>
        <taxon>Agaricomycotina</taxon>
        <taxon>Agaricomycetes</taxon>
        <taxon>Agaricomycetidae</taxon>
        <taxon>Boletales</taxon>
        <taxon>Suillineae</taxon>
        <taxon>Suillaceae</taxon>
        <taxon>Suillus</taxon>
    </lineage>
</organism>
<name>A0A9P6ZGN7_9AGAM</name>
<dbReference type="OrthoDB" id="3237066at2759"/>
<dbReference type="EMBL" id="JABBWD010000110">
    <property type="protein sequence ID" value="KAG1765276.1"/>
    <property type="molecule type" value="Genomic_DNA"/>
</dbReference>
<protein>
    <recommendedName>
        <fullName evidence="3">F-box domain-containing protein</fullName>
    </recommendedName>
</protein>
<dbReference type="Proteomes" id="UP000714275">
    <property type="component" value="Unassembled WGS sequence"/>
</dbReference>
<evidence type="ECO:0000313" key="2">
    <source>
        <dbReference type="Proteomes" id="UP000714275"/>
    </source>
</evidence>
<dbReference type="SUPFAM" id="SSF52047">
    <property type="entry name" value="RNI-like"/>
    <property type="match status" value="1"/>
</dbReference>
<accession>A0A9P6ZGN7</accession>
<sequence>MSVSCQVPHLCYIAKLPGETLSKIFMLAAHGSLKQSETYEIAPQSVTMPDVLALVNRHWRRVALSDTGLWSTLSIDLHKMTGNKTEVGWTWLTTMIRRSGRSSVDIIIKAQQGAVSGREEWRHWDFTPTMCRFADCMPAVFNLLFPEMYRWRSLDIISDTWMPLCSALNFLNERRTEGSGALRLESIKLTRTNDALSFFWHFRPRFIQTVEGIPFAALMGANLQDVTAQTPHLPKLRNISLYGVHLNWTAFHLSTLLSATQTPSLTPARHCIQSLELSQHSGEVRPSFDEFSGILKACPYLQHLVIRASGPLPGRPSYLVSLPLLQRLHYEFPLVGDPAELFSGLHAPNLIKLSIGKSFTCKKLTYEEDDEDDEDEDGPANSLLRYCATHRPFPKLQELSLNRVTAPVEAFSLFMASIPTLLHLSLLGTPKALQALTPIQDPLSGSGVPCPVLESIQIFPKTRWFDLVDVLRERRKCAPRFAEWQCREVMSDGFMVSFEDDKSR</sequence>
<evidence type="ECO:0008006" key="3">
    <source>
        <dbReference type="Google" id="ProtNLM"/>
    </source>
</evidence>
<dbReference type="InterPro" id="IPR032675">
    <property type="entry name" value="LRR_dom_sf"/>
</dbReference>
<dbReference type="AlphaFoldDB" id="A0A9P6ZGN7"/>
<gene>
    <name evidence="1" type="ORF">EV702DRAFT_981622</name>
</gene>
<evidence type="ECO:0000313" key="1">
    <source>
        <dbReference type="EMBL" id="KAG1765276.1"/>
    </source>
</evidence>
<dbReference type="Gene3D" id="3.80.10.10">
    <property type="entry name" value="Ribonuclease Inhibitor"/>
    <property type="match status" value="1"/>
</dbReference>